<evidence type="ECO:0000313" key="10">
    <source>
        <dbReference type="EMBL" id="GKG99534.1"/>
    </source>
</evidence>
<evidence type="ECO:0000256" key="4">
    <source>
        <dbReference type="ARBA" id="ARBA00022475"/>
    </source>
</evidence>
<dbReference type="GO" id="GO:0005524">
    <property type="term" value="F:ATP binding"/>
    <property type="evidence" value="ECO:0007669"/>
    <property type="project" value="UniProtKB-KW"/>
</dbReference>
<dbReference type="SMART" id="SM00382">
    <property type="entry name" value="AAA"/>
    <property type="match status" value="1"/>
</dbReference>
<name>A0AA37JJC0_9FIRM</name>
<comment type="similarity">
    <text evidence="2">Belongs to the ABC transporter superfamily.</text>
</comment>
<feature type="domain" description="ABC transporter" evidence="9">
    <location>
        <begin position="3"/>
        <end position="236"/>
    </location>
</feature>
<dbReference type="PANTHER" id="PTHR43553">
    <property type="entry name" value="HEAVY METAL TRANSPORTER"/>
    <property type="match status" value="1"/>
</dbReference>
<comment type="caution">
    <text evidence="10">The sequence shown here is derived from an EMBL/GenBank/DDBJ whole genome shotgun (WGS) entry which is preliminary data.</text>
</comment>
<dbReference type="EMBL" id="BQNJ01000001">
    <property type="protein sequence ID" value="GKG99534.1"/>
    <property type="molecule type" value="Genomic_DNA"/>
</dbReference>
<accession>A0AA37JJC0</accession>
<dbReference type="GO" id="GO:0016887">
    <property type="term" value="F:ATP hydrolysis activity"/>
    <property type="evidence" value="ECO:0007669"/>
    <property type="project" value="InterPro"/>
</dbReference>
<comment type="subcellular location">
    <subcellularLocation>
        <location evidence="1">Cell membrane</location>
        <topology evidence="1">Peripheral membrane protein</topology>
    </subcellularLocation>
</comment>
<gene>
    <name evidence="10" type="ORF">CE91St55_15160</name>
</gene>
<keyword evidence="6 10" id="KW-0067">ATP-binding</keyword>
<keyword evidence="7" id="KW-1278">Translocase</keyword>
<dbReference type="GO" id="GO:0043190">
    <property type="term" value="C:ATP-binding cassette (ABC) transporter complex"/>
    <property type="evidence" value="ECO:0007669"/>
    <property type="project" value="TreeGrafter"/>
</dbReference>
<dbReference type="InterPro" id="IPR027417">
    <property type="entry name" value="P-loop_NTPase"/>
</dbReference>
<evidence type="ECO:0000256" key="5">
    <source>
        <dbReference type="ARBA" id="ARBA00022741"/>
    </source>
</evidence>
<evidence type="ECO:0000256" key="6">
    <source>
        <dbReference type="ARBA" id="ARBA00022840"/>
    </source>
</evidence>
<dbReference type="AlphaFoldDB" id="A0AA37JJC0"/>
<evidence type="ECO:0000256" key="1">
    <source>
        <dbReference type="ARBA" id="ARBA00004202"/>
    </source>
</evidence>
<keyword evidence="5" id="KW-0547">Nucleotide-binding</keyword>
<dbReference type="RefSeq" id="WP_118043043.1">
    <property type="nucleotide sequence ID" value="NZ_BQNJ01000001.1"/>
</dbReference>
<keyword evidence="8" id="KW-0472">Membrane</keyword>
<dbReference type="InterPro" id="IPR003439">
    <property type="entry name" value="ABC_transporter-like_ATP-bd"/>
</dbReference>
<evidence type="ECO:0000259" key="9">
    <source>
        <dbReference type="PROSITE" id="PS50893"/>
    </source>
</evidence>
<evidence type="ECO:0000256" key="3">
    <source>
        <dbReference type="ARBA" id="ARBA00022448"/>
    </source>
</evidence>
<protein>
    <submittedName>
        <fullName evidence="10">ABC transporter ATP-binding protein</fullName>
    </submittedName>
</protein>
<dbReference type="SUPFAM" id="SSF52540">
    <property type="entry name" value="P-loop containing nucleoside triphosphate hydrolases"/>
    <property type="match status" value="1"/>
</dbReference>
<keyword evidence="4" id="KW-1003">Cell membrane</keyword>
<dbReference type="FunFam" id="3.40.50.300:FF:000224">
    <property type="entry name" value="Energy-coupling factor transporter ATP-binding protein EcfA"/>
    <property type="match status" value="1"/>
</dbReference>
<dbReference type="InterPro" id="IPR015856">
    <property type="entry name" value="ABC_transpr_CbiO/EcfA_su"/>
</dbReference>
<keyword evidence="3" id="KW-0813">Transport</keyword>
<dbReference type="Pfam" id="PF00005">
    <property type="entry name" value="ABC_tran"/>
    <property type="match status" value="1"/>
</dbReference>
<dbReference type="InterPro" id="IPR050095">
    <property type="entry name" value="ECF_ABC_transporter_ATP-bd"/>
</dbReference>
<dbReference type="CDD" id="cd03225">
    <property type="entry name" value="ABC_cobalt_CbiO_domain1"/>
    <property type="match status" value="1"/>
</dbReference>
<evidence type="ECO:0000256" key="8">
    <source>
        <dbReference type="ARBA" id="ARBA00023136"/>
    </source>
</evidence>
<dbReference type="Gene3D" id="3.40.50.300">
    <property type="entry name" value="P-loop containing nucleotide triphosphate hydrolases"/>
    <property type="match status" value="1"/>
</dbReference>
<organism evidence="10 11">
    <name type="scientific">Hungatella hathewayi</name>
    <dbReference type="NCBI Taxonomy" id="154046"/>
    <lineage>
        <taxon>Bacteria</taxon>
        <taxon>Bacillati</taxon>
        <taxon>Bacillota</taxon>
        <taxon>Clostridia</taxon>
        <taxon>Lachnospirales</taxon>
        <taxon>Lachnospiraceae</taxon>
        <taxon>Hungatella</taxon>
    </lineage>
</organism>
<dbReference type="PROSITE" id="PS50893">
    <property type="entry name" value="ABC_TRANSPORTER_2"/>
    <property type="match status" value="1"/>
</dbReference>
<sequence length="270" mass="29767">MKIELKNVDFSYDNKNKVLKNLSLGIKDNESVAVIGQNGSGKTTLVKQLNGILKPTGGDILFDGASMIKKSVAELSRHVGYVFQNPDDQLFLSTVLKELEFGPKQLKFGNEKIEQCVKNASEICGLEELLESHPLDLGAAKKKFCTIAAVLAMDTEVVIFDEPTMGQDTKGVKWLSEIVHHLKNMGKTCITISHDMKFVAANFERVIVLMQGQILLDGTPEEVFSKPELLSRSFITPPPITRVCQKCGIGDHVFTVDAFQKQVKSAKGIE</sequence>
<evidence type="ECO:0000256" key="7">
    <source>
        <dbReference type="ARBA" id="ARBA00022967"/>
    </source>
</evidence>
<evidence type="ECO:0000256" key="2">
    <source>
        <dbReference type="ARBA" id="ARBA00005417"/>
    </source>
</evidence>
<dbReference type="Proteomes" id="UP001055091">
    <property type="component" value="Unassembled WGS sequence"/>
</dbReference>
<evidence type="ECO:0000313" key="11">
    <source>
        <dbReference type="Proteomes" id="UP001055091"/>
    </source>
</evidence>
<dbReference type="InterPro" id="IPR003593">
    <property type="entry name" value="AAA+_ATPase"/>
</dbReference>
<proteinExistence type="inferred from homology"/>
<reference evidence="10" key="1">
    <citation type="submission" date="2022-01" db="EMBL/GenBank/DDBJ databases">
        <title>Novel bile acid biosynthetic pathways are enriched in the microbiome of centenarians.</title>
        <authorList>
            <person name="Sato Y."/>
            <person name="Atarashi K."/>
            <person name="Plichta R.D."/>
            <person name="Arai Y."/>
            <person name="Sasajima S."/>
            <person name="Kearney M.S."/>
            <person name="Suda W."/>
            <person name="Takeshita K."/>
            <person name="Sasaki T."/>
            <person name="Okamoto S."/>
            <person name="Skelly N.A."/>
            <person name="Okamura Y."/>
            <person name="Vlamakis H."/>
            <person name="Li Y."/>
            <person name="Tanoue T."/>
            <person name="Takei H."/>
            <person name="Nittono H."/>
            <person name="Narushima S."/>
            <person name="Irie J."/>
            <person name="Itoh H."/>
            <person name="Moriya K."/>
            <person name="Sugiura Y."/>
            <person name="Suematsu M."/>
            <person name="Moritoki N."/>
            <person name="Shibata S."/>
            <person name="Littman R.D."/>
            <person name="Fischbach A.M."/>
            <person name="Uwamino Y."/>
            <person name="Inoue T."/>
            <person name="Honda A."/>
            <person name="Hattori M."/>
            <person name="Murai T."/>
            <person name="Xavier J.R."/>
            <person name="Hirose N."/>
            <person name="Honda K."/>
        </authorList>
    </citation>
    <scope>NUCLEOTIDE SEQUENCE</scope>
    <source>
        <strain evidence="10">CE91-St55</strain>
    </source>
</reference>
<dbReference type="GO" id="GO:0042626">
    <property type="term" value="F:ATPase-coupled transmembrane transporter activity"/>
    <property type="evidence" value="ECO:0007669"/>
    <property type="project" value="TreeGrafter"/>
</dbReference>